<keyword evidence="3" id="KW-0238">DNA-binding</keyword>
<dbReference type="GO" id="GO:0004519">
    <property type="term" value="F:endonuclease activity"/>
    <property type="evidence" value="ECO:0007669"/>
    <property type="project" value="UniProtKB-KW"/>
</dbReference>
<keyword evidence="5" id="KW-0540">Nuclease</keyword>
<evidence type="ECO:0000256" key="1">
    <source>
        <dbReference type="ARBA" id="ARBA00010923"/>
    </source>
</evidence>
<keyword evidence="5" id="KW-0255">Endonuclease</keyword>
<dbReference type="CDD" id="cd17517">
    <property type="entry name" value="RMtype1_S_EcoKI_StySPI-TRD2-CR2_like"/>
    <property type="match status" value="1"/>
</dbReference>
<gene>
    <name evidence="5" type="ORF">EAH80_29565</name>
</gene>
<reference evidence="5 6" key="1">
    <citation type="journal article" date="2019" name="Environ. Microbiol.">
        <title>Species interactions and distinct microbial communities in high Arctic permafrost affected cryosols are associated with the CH4 and CO2 gas fluxes.</title>
        <authorList>
            <person name="Altshuler I."/>
            <person name="Hamel J."/>
            <person name="Turney S."/>
            <person name="Magnuson E."/>
            <person name="Levesque R."/>
            <person name="Greer C."/>
            <person name="Whyte L.G."/>
        </authorList>
    </citation>
    <scope>NUCLEOTIDE SEQUENCE [LARGE SCALE GENOMIC DNA]</scope>
    <source>
        <strain evidence="5 6">S5.20</strain>
    </source>
</reference>
<dbReference type="Gene3D" id="1.10.287.1120">
    <property type="entry name" value="Bipartite methylase S protein"/>
    <property type="match status" value="1"/>
</dbReference>
<dbReference type="GO" id="GO:0003677">
    <property type="term" value="F:DNA binding"/>
    <property type="evidence" value="ECO:0007669"/>
    <property type="project" value="UniProtKB-KW"/>
</dbReference>
<evidence type="ECO:0000259" key="4">
    <source>
        <dbReference type="Pfam" id="PF01420"/>
    </source>
</evidence>
<dbReference type="GO" id="GO:0009307">
    <property type="term" value="P:DNA restriction-modification system"/>
    <property type="evidence" value="ECO:0007669"/>
    <property type="project" value="UniProtKB-KW"/>
</dbReference>
<name>A0A502DNP5_9MYCO</name>
<dbReference type="PANTHER" id="PTHR30408:SF12">
    <property type="entry name" value="TYPE I RESTRICTION ENZYME MJAVIII SPECIFICITY SUBUNIT"/>
    <property type="match status" value="1"/>
</dbReference>
<dbReference type="InterPro" id="IPR044946">
    <property type="entry name" value="Restrct_endonuc_typeI_TRD_sf"/>
</dbReference>
<accession>A0A502DNP5</accession>
<evidence type="ECO:0000256" key="3">
    <source>
        <dbReference type="ARBA" id="ARBA00023125"/>
    </source>
</evidence>
<keyword evidence="6" id="KW-1185">Reference proteome</keyword>
<dbReference type="EMBL" id="RCZG01000024">
    <property type="protein sequence ID" value="TPG26129.1"/>
    <property type="molecule type" value="Genomic_DNA"/>
</dbReference>
<comment type="similarity">
    <text evidence="1">Belongs to the type-I restriction system S methylase family.</text>
</comment>
<protein>
    <submittedName>
        <fullName evidence="5">Restriction endonuclease subunit S</fullName>
    </submittedName>
</protein>
<dbReference type="OrthoDB" id="9798929at2"/>
<dbReference type="Gene3D" id="3.90.220.20">
    <property type="entry name" value="DNA methylase specificity domains"/>
    <property type="match status" value="2"/>
</dbReference>
<proteinExistence type="inferred from homology"/>
<evidence type="ECO:0000313" key="6">
    <source>
        <dbReference type="Proteomes" id="UP000320095"/>
    </source>
</evidence>
<feature type="domain" description="Type I restriction modification DNA specificity" evidence="4">
    <location>
        <begin position="11"/>
        <end position="188"/>
    </location>
</feature>
<keyword evidence="2" id="KW-0680">Restriction system</keyword>
<organism evidence="5 6">
    <name type="scientific">Mycolicibacterium hodleri</name>
    <dbReference type="NCBI Taxonomy" id="49897"/>
    <lineage>
        <taxon>Bacteria</taxon>
        <taxon>Bacillati</taxon>
        <taxon>Actinomycetota</taxon>
        <taxon>Actinomycetes</taxon>
        <taxon>Mycobacteriales</taxon>
        <taxon>Mycobacteriaceae</taxon>
        <taxon>Mycolicibacterium</taxon>
    </lineage>
</organism>
<comment type="caution">
    <text evidence="5">The sequence shown here is derived from an EMBL/GenBank/DDBJ whole genome shotgun (WGS) entry which is preliminary data.</text>
</comment>
<dbReference type="Proteomes" id="UP000320095">
    <property type="component" value="Unassembled WGS sequence"/>
</dbReference>
<evidence type="ECO:0000313" key="5">
    <source>
        <dbReference type="EMBL" id="TPG26129.1"/>
    </source>
</evidence>
<dbReference type="SUPFAM" id="SSF116734">
    <property type="entry name" value="DNA methylase specificity domain"/>
    <property type="match status" value="2"/>
</dbReference>
<dbReference type="InterPro" id="IPR000055">
    <property type="entry name" value="Restrct_endonuc_typeI_TRD"/>
</dbReference>
<dbReference type="PANTHER" id="PTHR30408">
    <property type="entry name" value="TYPE-1 RESTRICTION ENZYME ECOKI SPECIFICITY PROTEIN"/>
    <property type="match status" value="1"/>
</dbReference>
<dbReference type="RefSeq" id="WP_140699629.1">
    <property type="nucleotide sequence ID" value="NZ_RCZG01000024.1"/>
</dbReference>
<evidence type="ECO:0000256" key="2">
    <source>
        <dbReference type="ARBA" id="ARBA00022747"/>
    </source>
</evidence>
<dbReference type="AlphaFoldDB" id="A0A502DNP5"/>
<dbReference type="Pfam" id="PF01420">
    <property type="entry name" value="Methylase_S"/>
    <property type="match status" value="2"/>
</dbReference>
<feature type="domain" description="Type I restriction modification DNA specificity" evidence="4">
    <location>
        <begin position="279"/>
        <end position="379"/>
    </location>
</feature>
<dbReference type="InterPro" id="IPR052021">
    <property type="entry name" value="Type-I_RS_S_subunit"/>
</dbReference>
<keyword evidence="5" id="KW-0378">Hydrolase</keyword>
<sequence>MSKASKLEFTEDWQVFALGDLLKFSNGINADKSAYGSGIPFANVLEVITHQSLTPADIPGRITVTPKLLARYEVQRNDMLFNRTSETQDEVGLASVYLGNEPIVFGGFVFRGQPLSDELDPSYAKYALRSHAVRSQIMARGQGGIRANIGQRDLKSVTVTLPLLVEQGAISNALDDVSELISQMERLIAKKQAIKQGLMQQLLTGRKRLPGFADEWRQSTVGEEFDAQLGKRLDAAVSRGVLKTCINNRAVRWGRVLLNEAVEAPLTDADIPVLRLVSGDVLMCEGGEVGRSAVWRGELQEAYFLNTLHRLRSKGDFNPYLLVAFFERWARTQELSAVVGKATLAHLTKENLLRVPVPVPGRDEQERIAAILIDADDELDALGSRLTKARDIKAGMMQQLLTGRTRLPVAEVAS</sequence>